<proteinExistence type="inferred from homology"/>
<dbReference type="InterPro" id="IPR051003">
    <property type="entry name" value="AP_axis_regulatory_Homeobox"/>
</dbReference>
<feature type="region of interest" description="Disordered" evidence="11">
    <location>
        <begin position="206"/>
        <end position="243"/>
    </location>
</feature>
<evidence type="ECO:0000256" key="9">
    <source>
        <dbReference type="PROSITE-ProRule" id="PRU00108"/>
    </source>
</evidence>
<evidence type="ECO:0000256" key="8">
    <source>
        <dbReference type="ARBA" id="ARBA00023242"/>
    </source>
</evidence>
<keyword evidence="3" id="KW-0217">Developmental protein</keyword>
<dbReference type="AlphaFoldDB" id="A0A7E6EM79"/>
<evidence type="ECO:0000256" key="7">
    <source>
        <dbReference type="ARBA" id="ARBA00023163"/>
    </source>
</evidence>
<evidence type="ECO:0000256" key="5">
    <source>
        <dbReference type="ARBA" id="ARBA00023125"/>
    </source>
</evidence>
<dbReference type="Proteomes" id="UP000515154">
    <property type="component" value="Unplaced"/>
</dbReference>
<evidence type="ECO:0000256" key="1">
    <source>
        <dbReference type="ARBA" id="ARBA00004123"/>
    </source>
</evidence>
<keyword evidence="6 9" id="KW-0371">Homeobox</keyword>
<evidence type="ECO:0000256" key="2">
    <source>
        <dbReference type="ARBA" id="ARBA00006317"/>
    </source>
</evidence>
<feature type="DNA-binding region" description="Homeobox" evidence="9">
    <location>
        <begin position="129"/>
        <end position="188"/>
    </location>
</feature>
<dbReference type="GO" id="GO:0005634">
    <property type="term" value="C:nucleus"/>
    <property type="evidence" value="ECO:0007669"/>
    <property type="project" value="UniProtKB-SubCell"/>
</dbReference>
<name>A0A7E6EM79_9MOLL</name>
<evidence type="ECO:0000256" key="3">
    <source>
        <dbReference type="ARBA" id="ARBA00022473"/>
    </source>
</evidence>
<evidence type="ECO:0000256" key="11">
    <source>
        <dbReference type="SAM" id="MobiDB-lite"/>
    </source>
</evidence>
<dbReference type="RefSeq" id="XP_036355917.1">
    <property type="nucleotide sequence ID" value="XM_036500024.1"/>
</dbReference>
<gene>
    <name evidence="14" type="primary">LOC115231300</name>
</gene>
<organism evidence="13 14">
    <name type="scientific">Octopus sinensis</name>
    <name type="common">East Asian common octopus</name>
    <dbReference type="NCBI Taxonomy" id="2607531"/>
    <lineage>
        <taxon>Eukaryota</taxon>
        <taxon>Metazoa</taxon>
        <taxon>Spiralia</taxon>
        <taxon>Lophotrochozoa</taxon>
        <taxon>Mollusca</taxon>
        <taxon>Cephalopoda</taxon>
        <taxon>Coleoidea</taxon>
        <taxon>Octopodiformes</taxon>
        <taxon>Octopoda</taxon>
        <taxon>Incirrata</taxon>
        <taxon>Octopodidae</taxon>
        <taxon>Octopus</taxon>
    </lineage>
</organism>
<evidence type="ECO:0000259" key="12">
    <source>
        <dbReference type="PROSITE" id="PS50071"/>
    </source>
</evidence>
<feature type="compositionally biased region" description="Acidic residues" evidence="11">
    <location>
        <begin position="218"/>
        <end position="239"/>
    </location>
</feature>
<dbReference type="CDD" id="cd00086">
    <property type="entry name" value="homeodomain"/>
    <property type="match status" value="1"/>
</dbReference>
<evidence type="ECO:0000256" key="4">
    <source>
        <dbReference type="ARBA" id="ARBA00023015"/>
    </source>
</evidence>
<dbReference type="PROSITE" id="PS00027">
    <property type="entry name" value="HOMEOBOX_1"/>
    <property type="match status" value="1"/>
</dbReference>
<feature type="region of interest" description="Disordered" evidence="11">
    <location>
        <begin position="75"/>
        <end position="133"/>
    </location>
</feature>
<dbReference type="GO" id="GO:0003677">
    <property type="term" value="F:DNA binding"/>
    <property type="evidence" value="ECO:0007669"/>
    <property type="project" value="UniProtKB-UniRule"/>
</dbReference>
<accession>A0A7E6EM79</accession>
<dbReference type="GO" id="GO:0000981">
    <property type="term" value="F:DNA-binding transcription factor activity, RNA polymerase II-specific"/>
    <property type="evidence" value="ECO:0007669"/>
    <property type="project" value="InterPro"/>
</dbReference>
<reference evidence="14" key="1">
    <citation type="submission" date="2025-08" db="UniProtKB">
        <authorList>
            <consortium name="RefSeq"/>
        </authorList>
    </citation>
    <scope>IDENTIFICATION</scope>
</reference>
<dbReference type="PANTHER" id="PTHR45804">
    <property type="entry name" value="SEGMENTATION PROTEIN FUSHI TARAZU-LIKE PROTEIN"/>
    <property type="match status" value="1"/>
</dbReference>
<dbReference type="SUPFAM" id="SSF46689">
    <property type="entry name" value="Homeodomain-like"/>
    <property type="match status" value="1"/>
</dbReference>
<keyword evidence="4" id="KW-0805">Transcription regulation</keyword>
<evidence type="ECO:0000313" key="13">
    <source>
        <dbReference type="Proteomes" id="UP000515154"/>
    </source>
</evidence>
<keyword evidence="5 9" id="KW-0238">DNA-binding</keyword>
<feature type="compositionally biased region" description="Low complexity" evidence="11">
    <location>
        <begin position="85"/>
        <end position="118"/>
    </location>
</feature>
<protein>
    <submittedName>
        <fullName evidence="14">Homeobox protein Hox-D11-like</fullName>
    </submittedName>
</protein>
<feature type="domain" description="Homeobox" evidence="12">
    <location>
        <begin position="127"/>
        <end position="187"/>
    </location>
</feature>
<dbReference type="KEGG" id="osn:115231300"/>
<dbReference type="Pfam" id="PF00046">
    <property type="entry name" value="Homeodomain"/>
    <property type="match status" value="1"/>
</dbReference>
<evidence type="ECO:0000256" key="6">
    <source>
        <dbReference type="ARBA" id="ARBA00023155"/>
    </source>
</evidence>
<comment type="subcellular location">
    <subcellularLocation>
        <location evidence="1 9 10">Nucleus</location>
    </subcellularLocation>
</comment>
<comment type="similarity">
    <text evidence="2">Belongs to the Abd-B homeobox family.</text>
</comment>
<evidence type="ECO:0000313" key="14">
    <source>
        <dbReference type="RefSeq" id="XP_036355917.1"/>
    </source>
</evidence>
<evidence type="ECO:0000256" key="10">
    <source>
        <dbReference type="RuleBase" id="RU000682"/>
    </source>
</evidence>
<dbReference type="SMART" id="SM00389">
    <property type="entry name" value="HOX"/>
    <property type="match status" value="1"/>
</dbReference>
<keyword evidence="13" id="KW-1185">Reference proteome</keyword>
<dbReference type="InterPro" id="IPR009057">
    <property type="entry name" value="Homeodomain-like_sf"/>
</dbReference>
<dbReference type="Gene3D" id="1.10.10.60">
    <property type="entry name" value="Homeodomain-like"/>
    <property type="match status" value="1"/>
</dbReference>
<dbReference type="PANTHER" id="PTHR45804:SF10">
    <property type="entry name" value="HOMEOBOX PROTEIN HOX-C11A-LIKE"/>
    <property type="match status" value="1"/>
</dbReference>
<keyword evidence="8 9" id="KW-0539">Nucleus</keyword>
<dbReference type="InterPro" id="IPR017970">
    <property type="entry name" value="Homeobox_CS"/>
</dbReference>
<feature type="compositionally biased region" description="Basic and acidic residues" evidence="11">
    <location>
        <begin position="119"/>
        <end position="130"/>
    </location>
</feature>
<keyword evidence="7" id="KW-0804">Transcription</keyword>
<sequence>MQMENEPNVTVFRNISQRPFNSHMPISIRSGPPDCTRTRQPIIRMEPEYSINADEEYEMDGRTCVNVNIDKLHTGGLDKTTPLCSNPVPSNTPPSLSSTAAAGTTPSPPLTTASASSSDSKEIPQRDQAKPFRQPYLPFQLELLEASYNRERFCSGETRKKLVKRTGLSDKQIRIWFQNRRAKSKKKGNTFRHNLPIRNCKTLPDWLSSKTGDHNEDKVDDDDDDDNDDDDDDDDDDDGLSSSLVPVSFKCVQVYRPWFPFGIDPKQFCPVHRQETASGRSSHS</sequence>
<dbReference type="InterPro" id="IPR001356">
    <property type="entry name" value="HD"/>
</dbReference>
<dbReference type="PROSITE" id="PS50071">
    <property type="entry name" value="HOMEOBOX_2"/>
    <property type="match status" value="1"/>
</dbReference>